<proteinExistence type="predicted"/>
<sequence length="171" mass="19058">MTNTRQDYSDSDDPDQGHFESSRLVQKDSALSVDEKTADKYRSTLLAHLPAYYLAKRTDDWISDIVMLPLESLMIRINATIFLEMRSPKTPLALLSRGHIFGPLGGGPIGELVASRGSYAAWVDVGTYGGRLCFAYALRMGIDILAFGLLYHTVRTIGKRRFHWGATSTNK</sequence>
<dbReference type="OrthoDB" id="5383784at2759"/>
<reference evidence="3" key="1">
    <citation type="submission" date="2020-01" db="EMBL/GenBank/DDBJ databases">
        <authorList>
            <consortium name="DOE Joint Genome Institute"/>
            <person name="Haridas S."/>
            <person name="Albert R."/>
            <person name="Binder M."/>
            <person name="Bloem J."/>
            <person name="Labutti K."/>
            <person name="Salamov A."/>
            <person name="Andreopoulos B."/>
            <person name="Baker S.E."/>
            <person name="Barry K."/>
            <person name="Bills G."/>
            <person name="Bluhm B.H."/>
            <person name="Cannon C."/>
            <person name="Castanera R."/>
            <person name="Culley D.E."/>
            <person name="Daum C."/>
            <person name="Ezra D."/>
            <person name="Gonzalez J.B."/>
            <person name="Henrissat B."/>
            <person name="Kuo A."/>
            <person name="Liang C."/>
            <person name="Lipzen A."/>
            <person name="Lutzoni F."/>
            <person name="Magnuson J."/>
            <person name="Mondo S."/>
            <person name="Nolan M."/>
            <person name="Ohm R."/>
            <person name="Pangilinan J."/>
            <person name="Park H.-J."/>
            <person name="Ramirez L."/>
            <person name="Alfaro M."/>
            <person name="Sun H."/>
            <person name="Tritt A."/>
            <person name="Yoshinaga Y."/>
            <person name="Zwiers L.-H."/>
            <person name="Turgeon B.G."/>
            <person name="Goodwin S.B."/>
            <person name="Spatafora J.W."/>
            <person name="Crous P.W."/>
            <person name="Grigoriev I.V."/>
        </authorList>
    </citation>
    <scope>NUCLEOTIDE SEQUENCE</scope>
    <source>
        <strain evidence="3">CBS 342.82</strain>
    </source>
</reference>
<dbReference type="AlphaFoldDB" id="A0A6J3MCL4"/>
<name>A0A6J3MCL4_9PEZI</name>
<protein>
    <submittedName>
        <fullName evidence="3">Uncharacterized protein</fullName>
    </submittedName>
</protein>
<organism evidence="3">
    <name type="scientific">Dissoconium aciculare CBS 342.82</name>
    <dbReference type="NCBI Taxonomy" id="1314786"/>
    <lineage>
        <taxon>Eukaryota</taxon>
        <taxon>Fungi</taxon>
        <taxon>Dikarya</taxon>
        <taxon>Ascomycota</taxon>
        <taxon>Pezizomycotina</taxon>
        <taxon>Dothideomycetes</taxon>
        <taxon>Dothideomycetidae</taxon>
        <taxon>Mycosphaerellales</taxon>
        <taxon>Dissoconiaceae</taxon>
        <taxon>Dissoconium</taxon>
    </lineage>
</organism>
<reference evidence="3" key="3">
    <citation type="submission" date="2025-08" db="UniProtKB">
        <authorList>
            <consortium name="RefSeq"/>
        </authorList>
    </citation>
    <scope>IDENTIFICATION</scope>
    <source>
        <strain evidence="3">CBS 342.82</strain>
    </source>
</reference>
<gene>
    <name evidence="3" type="ORF">K489DRAFT_408942</name>
</gene>
<feature type="region of interest" description="Disordered" evidence="1">
    <location>
        <begin position="1"/>
        <end position="21"/>
    </location>
</feature>
<evidence type="ECO:0000256" key="1">
    <source>
        <dbReference type="SAM" id="MobiDB-lite"/>
    </source>
</evidence>
<accession>A0A6J3MCL4</accession>
<evidence type="ECO:0000313" key="2">
    <source>
        <dbReference type="Proteomes" id="UP000504637"/>
    </source>
</evidence>
<dbReference type="Proteomes" id="UP000504637">
    <property type="component" value="Unplaced"/>
</dbReference>
<evidence type="ECO:0000313" key="3">
    <source>
        <dbReference type="RefSeq" id="XP_033461613.1"/>
    </source>
</evidence>
<reference evidence="3" key="2">
    <citation type="submission" date="2020-04" db="EMBL/GenBank/DDBJ databases">
        <authorList>
            <consortium name="NCBI Genome Project"/>
        </authorList>
    </citation>
    <scope>NUCLEOTIDE SEQUENCE</scope>
    <source>
        <strain evidence="3">CBS 342.82</strain>
    </source>
</reference>
<dbReference type="GeneID" id="54365333"/>
<keyword evidence="2" id="KW-1185">Reference proteome</keyword>
<dbReference type="RefSeq" id="XP_033461613.1">
    <property type="nucleotide sequence ID" value="XM_033607534.1"/>
</dbReference>